<protein>
    <submittedName>
        <fullName evidence="3">YceI family protein</fullName>
    </submittedName>
</protein>
<name>A0ABV6BJU4_9FLAO</name>
<dbReference type="InterPro" id="IPR007372">
    <property type="entry name" value="Lipid/polyisoprenoid-bd_YceI"/>
</dbReference>
<evidence type="ECO:0000313" key="4">
    <source>
        <dbReference type="Proteomes" id="UP001589734"/>
    </source>
</evidence>
<evidence type="ECO:0000259" key="2">
    <source>
        <dbReference type="SMART" id="SM00867"/>
    </source>
</evidence>
<proteinExistence type="predicted"/>
<keyword evidence="1" id="KW-0812">Transmembrane</keyword>
<dbReference type="PANTHER" id="PTHR34406:SF1">
    <property type="entry name" value="PROTEIN YCEI"/>
    <property type="match status" value="1"/>
</dbReference>
<dbReference type="PANTHER" id="PTHR34406">
    <property type="entry name" value="PROTEIN YCEI"/>
    <property type="match status" value="1"/>
</dbReference>
<sequence length="177" mass="20389">MRKSINVLYFSLLILFSSFTFFTSTWKINDDFRIHFLGNSVEGNFENFTGEILFDENDLTASKFSLNIKVESIATGNWLKNRHAKNEKWFDAEKYPNIVFKSSKFLKTTNGFAVKGLLKMHGIEKEITIPFKFINNTFQGNFSVNRIDFGIGNQEGMSKKVSNEIKIDFSVPVTKLK</sequence>
<dbReference type="EMBL" id="JBHLYW010000002">
    <property type="protein sequence ID" value="MFC0075723.1"/>
    <property type="molecule type" value="Genomic_DNA"/>
</dbReference>
<reference evidence="3 4" key="1">
    <citation type="submission" date="2024-09" db="EMBL/GenBank/DDBJ databases">
        <authorList>
            <person name="Sun Q."/>
            <person name="Mori K."/>
        </authorList>
    </citation>
    <scope>NUCLEOTIDE SEQUENCE [LARGE SCALE GENOMIC DNA]</scope>
    <source>
        <strain evidence="3 4">CGMCC 1.12926</strain>
    </source>
</reference>
<dbReference type="SMART" id="SM00867">
    <property type="entry name" value="YceI"/>
    <property type="match status" value="1"/>
</dbReference>
<comment type="caution">
    <text evidence="3">The sequence shown here is derived from an EMBL/GenBank/DDBJ whole genome shotgun (WGS) entry which is preliminary data.</text>
</comment>
<keyword evidence="4" id="KW-1185">Reference proteome</keyword>
<dbReference type="SUPFAM" id="SSF101874">
    <property type="entry name" value="YceI-like"/>
    <property type="match status" value="1"/>
</dbReference>
<feature type="domain" description="Lipid/polyisoprenoid-binding YceI-like" evidence="2">
    <location>
        <begin position="25"/>
        <end position="174"/>
    </location>
</feature>
<feature type="transmembrane region" description="Helical" evidence="1">
    <location>
        <begin position="7"/>
        <end position="26"/>
    </location>
</feature>
<keyword evidence="1" id="KW-1133">Transmembrane helix</keyword>
<evidence type="ECO:0000256" key="1">
    <source>
        <dbReference type="SAM" id="Phobius"/>
    </source>
</evidence>
<dbReference type="InterPro" id="IPR036761">
    <property type="entry name" value="TTHA0802/YceI-like_sf"/>
</dbReference>
<gene>
    <name evidence="3" type="ORF">ACFFLS_01615</name>
</gene>
<dbReference type="Pfam" id="PF04264">
    <property type="entry name" value="YceI"/>
    <property type="match status" value="1"/>
</dbReference>
<organism evidence="3 4">
    <name type="scientific">Flavobacterium procerum</name>
    <dbReference type="NCBI Taxonomy" id="1455569"/>
    <lineage>
        <taxon>Bacteria</taxon>
        <taxon>Pseudomonadati</taxon>
        <taxon>Bacteroidota</taxon>
        <taxon>Flavobacteriia</taxon>
        <taxon>Flavobacteriales</taxon>
        <taxon>Flavobacteriaceae</taxon>
        <taxon>Flavobacterium</taxon>
    </lineage>
</organism>
<dbReference type="Proteomes" id="UP001589734">
    <property type="component" value="Unassembled WGS sequence"/>
</dbReference>
<dbReference type="RefSeq" id="WP_379685524.1">
    <property type="nucleotide sequence ID" value="NZ_JBHLYW010000002.1"/>
</dbReference>
<evidence type="ECO:0000313" key="3">
    <source>
        <dbReference type="EMBL" id="MFC0075723.1"/>
    </source>
</evidence>
<keyword evidence="1" id="KW-0472">Membrane</keyword>
<accession>A0ABV6BJU4</accession>
<dbReference type="Gene3D" id="2.40.128.110">
    <property type="entry name" value="Lipid/polyisoprenoid-binding, YceI-like"/>
    <property type="match status" value="1"/>
</dbReference>